<sequence>MAIKLGLNVMTKIDIKFVDTPEDEKLHAAVPIASDTIPLNQSKNAALEGGVLQQVTPDIHMYVDVDSMPR</sequence>
<organism evidence="1 2">
    <name type="scientific">Apiospora phragmitis</name>
    <dbReference type="NCBI Taxonomy" id="2905665"/>
    <lineage>
        <taxon>Eukaryota</taxon>
        <taxon>Fungi</taxon>
        <taxon>Dikarya</taxon>
        <taxon>Ascomycota</taxon>
        <taxon>Pezizomycotina</taxon>
        <taxon>Sordariomycetes</taxon>
        <taxon>Xylariomycetidae</taxon>
        <taxon>Amphisphaeriales</taxon>
        <taxon>Apiosporaceae</taxon>
        <taxon>Apiospora</taxon>
    </lineage>
</organism>
<dbReference type="Proteomes" id="UP001480595">
    <property type="component" value="Unassembled WGS sequence"/>
</dbReference>
<protein>
    <submittedName>
        <fullName evidence="1">Killer toxin subunits alpha/beta</fullName>
    </submittedName>
</protein>
<gene>
    <name evidence="1" type="ORF">PG994_012042</name>
</gene>
<evidence type="ECO:0000313" key="2">
    <source>
        <dbReference type="Proteomes" id="UP001480595"/>
    </source>
</evidence>
<accession>A0ABR1TUM5</accession>
<evidence type="ECO:0000313" key="1">
    <source>
        <dbReference type="EMBL" id="KAK8050312.1"/>
    </source>
</evidence>
<dbReference type="EMBL" id="JAQQWL010000011">
    <property type="protein sequence ID" value="KAK8050312.1"/>
    <property type="molecule type" value="Genomic_DNA"/>
</dbReference>
<dbReference type="GeneID" id="92096514"/>
<dbReference type="RefSeq" id="XP_066712561.1">
    <property type="nucleotide sequence ID" value="XM_066863451.1"/>
</dbReference>
<keyword evidence="2" id="KW-1185">Reference proteome</keyword>
<comment type="caution">
    <text evidence="1">The sequence shown here is derived from an EMBL/GenBank/DDBJ whole genome shotgun (WGS) entry which is preliminary data.</text>
</comment>
<name>A0ABR1TUM5_9PEZI</name>
<proteinExistence type="predicted"/>
<reference evidence="1 2" key="1">
    <citation type="submission" date="2023-01" db="EMBL/GenBank/DDBJ databases">
        <title>Analysis of 21 Apiospora genomes using comparative genomics revels a genus with tremendous synthesis potential of carbohydrate active enzymes and secondary metabolites.</title>
        <authorList>
            <person name="Sorensen T."/>
        </authorList>
    </citation>
    <scope>NUCLEOTIDE SEQUENCE [LARGE SCALE GENOMIC DNA]</scope>
    <source>
        <strain evidence="1 2">CBS 135458</strain>
    </source>
</reference>